<dbReference type="Proteomes" id="UP000191024">
    <property type="component" value="Chromosome A"/>
</dbReference>
<feature type="compositionally biased region" description="Basic residues" evidence="11">
    <location>
        <begin position="49"/>
        <end position="67"/>
    </location>
</feature>
<sequence length="162" mass="18393">MIRFTEDELLQLKPETDGPVNFDVENFVAIIDKVKEIQSLQEEEFQQFHRRRSSHHHGRPKIKHLKPKITTDSEGWSTFEGAAARRKSTAQGANSDDEAPAAKEPVVIAQETLKVKPNKHISSTRPADSRDIVADKPTMNFNAFAALNSEEEEEEEEEEKRG</sequence>
<dbReference type="GO" id="GO:0003743">
    <property type="term" value="F:translation initiation factor activity"/>
    <property type="evidence" value="ECO:0007669"/>
    <property type="project" value="UniProtKB-KW"/>
</dbReference>
<evidence type="ECO:0000256" key="3">
    <source>
        <dbReference type="ARBA" id="ARBA00020270"/>
    </source>
</evidence>
<evidence type="ECO:0000256" key="5">
    <source>
        <dbReference type="ARBA" id="ARBA00022540"/>
    </source>
</evidence>
<organism evidence="12 13">
    <name type="scientific">Lachancea mirantina</name>
    <dbReference type="NCBI Taxonomy" id="1230905"/>
    <lineage>
        <taxon>Eukaryota</taxon>
        <taxon>Fungi</taxon>
        <taxon>Dikarya</taxon>
        <taxon>Ascomycota</taxon>
        <taxon>Saccharomycotina</taxon>
        <taxon>Saccharomycetes</taxon>
        <taxon>Saccharomycetales</taxon>
        <taxon>Saccharomycetaceae</taxon>
        <taxon>Lachancea</taxon>
    </lineage>
</organism>
<keyword evidence="6" id="KW-0597">Phosphoprotein</keyword>
<accession>A0A1G4IPF4</accession>
<evidence type="ECO:0000256" key="11">
    <source>
        <dbReference type="SAM" id="MobiDB-lite"/>
    </source>
</evidence>
<dbReference type="OrthoDB" id="3995390at2759"/>
<keyword evidence="5 10" id="KW-0396">Initiation factor</keyword>
<dbReference type="GO" id="GO:0017148">
    <property type="term" value="P:negative regulation of translation"/>
    <property type="evidence" value="ECO:0007669"/>
    <property type="project" value="UniProtKB-UniRule"/>
</dbReference>
<gene>
    <name evidence="12" type="ORF">LAMI_0A04324G</name>
</gene>
<evidence type="ECO:0000256" key="7">
    <source>
        <dbReference type="ARBA" id="ARBA00022845"/>
    </source>
</evidence>
<dbReference type="InterPro" id="IPR031456">
    <property type="entry name" value="Caf20"/>
</dbReference>
<evidence type="ECO:0000256" key="1">
    <source>
        <dbReference type="ARBA" id="ARBA00004496"/>
    </source>
</evidence>
<proteinExistence type="inferred from homology"/>
<evidence type="ECO:0000256" key="2">
    <source>
        <dbReference type="ARBA" id="ARBA00006057"/>
    </source>
</evidence>
<comment type="similarity">
    <text evidence="2 10">Belongs to the CAF20 family.</text>
</comment>
<dbReference type="STRING" id="1230905.A0A1G4IPF4"/>
<evidence type="ECO:0000313" key="13">
    <source>
        <dbReference type="Proteomes" id="UP000191024"/>
    </source>
</evidence>
<keyword evidence="8 10" id="KW-0648">Protein biosynthesis</keyword>
<comment type="subcellular location">
    <subcellularLocation>
        <location evidence="1 10">Cytoplasm</location>
    </subcellularLocation>
</comment>
<protein>
    <recommendedName>
        <fullName evidence="3 10">Cap-associated protein CAF20</fullName>
    </recommendedName>
</protein>
<keyword evidence="4 10" id="KW-0963">Cytoplasm</keyword>
<keyword evidence="9 10" id="KW-0652">Protein synthesis inhibitor</keyword>
<reference evidence="12 13" key="1">
    <citation type="submission" date="2016-03" db="EMBL/GenBank/DDBJ databases">
        <authorList>
            <person name="Devillers H."/>
        </authorList>
    </citation>
    <scope>NUCLEOTIDE SEQUENCE [LARGE SCALE GENOMIC DNA]</scope>
    <source>
        <strain evidence="12">CBS 11717</strain>
    </source>
</reference>
<comment type="function">
    <text evidence="10">Acts as an inhibitor of cap-dependent translation. Competes with eIF4G1 and EAP1 for binding to eIF4E and interferes with the formation of the eIF4F complex, inhibiting translation and stabilizing mRNA.</text>
</comment>
<evidence type="ECO:0000313" key="12">
    <source>
        <dbReference type="EMBL" id="SCU78347.1"/>
    </source>
</evidence>
<evidence type="ECO:0000256" key="6">
    <source>
        <dbReference type="ARBA" id="ARBA00022553"/>
    </source>
</evidence>
<evidence type="ECO:0000256" key="10">
    <source>
        <dbReference type="RuleBase" id="RU363005"/>
    </source>
</evidence>
<keyword evidence="7 10" id="KW-0810">Translation regulation</keyword>
<dbReference type="GO" id="GO:0005737">
    <property type="term" value="C:cytoplasm"/>
    <property type="evidence" value="ECO:0007669"/>
    <property type="project" value="UniProtKB-SubCell"/>
</dbReference>
<feature type="region of interest" description="Disordered" evidence="11">
    <location>
        <begin position="49"/>
        <end position="136"/>
    </location>
</feature>
<dbReference type="EMBL" id="LT598462">
    <property type="protein sequence ID" value="SCU78347.1"/>
    <property type="molecule type" value="Genomic_DNA"/>
</dbReference>
<evidence type="ECO:0000256" key="4">
    <source>
        <dbReference type="ARBA" id="ARBA00022490"/>
    </source>
</evidence>
<dbReference type="AlphaFoldDB" id="A0A1G4IPF4"/>
<dbReference type="GO" id="GO:0008190">
    <property type="term" value="F:eukaryotic initiation factor 4E binding"/>
    <property type="evidence" value="ECO:0007669"/>
    <property type="project" value="InterPro"/>
</dbReference>
<dbReference type="Pfam" id="PF17052">
    <property type="entry name" value="CAF20"/>
    <property type="match status" value="1"/>
</dbReference>
<name>A0A1G4IPF4_9SACH</name>
<keyword evidence="13" id="KW-1185">Reference proteome</keyword>
<evidence type="ECO:0000256" key="9">
    <source>
        <dbReference type="ARBA" id="ARBA00023193"/>
    </source>
</evidence>
<evidence type="ECO:0000256" key="8">
    <source>
        <dbReference type="ARBA" id="ARBA00022917"/>
    </source>
</evidence>